<dbReference type="EMBL" id="HBFQ01042567">
    <property type="protein sequence ID" value="CAD8855763.1"/>
    <property type="molecule type" value="Transcribed_RNA"/>
</dbReference>
<sequence>MEALGGLFDAAVCLGEVLSRTEDKDTELSSLSTTVRSISASIGTWVLSLPEGERRDLYDSNPVWSKLIEQMKRCEVVLEKRCAIQDGSASTEETRGVWGRLRSMRRSSTTALQEGFEAISGKYGSLARVLRLPEDELEVIREASRQLEKLVPLLNLEMQVQSVCRGRKRSHSDAALSPSRKFIDNTPRSRLSSASTQYSSTCSTVGRTHRETAVPEEDVLVTLALVSEFRPAQVAGLPELVSSELRTGGSISTTSIGSNGDNRNRRVFGRQEVRDKLPRNLMFPGMNGVSAPMNRFVSRDLFAIEVLPPGEVDQMLPSQDELDLATLKMLGPGPSSFADSSQTLKWNGAAVEPTPSQDMLSKALAVVLGLTATGLHVRPSGQSMWCWHANQEEVRVRERDCIAVLLESPPGTGKPAPQRDLEGSRALCILGIEVRPT</sequence>
<accession>A0A7S1AJ10</accession>
<reference evidence="2" key="1">
    <citation type="submission" date="2021-01" db="EMBL/GenBank/DDBJ databases">
        <authorList>
            <person name="Corre E."/>
            <person name="Pelletier E."/>
            <person name="Niang G."/>
            <person name="Scheremetjew M."/>
            <person name="Finn R."/>
            <person name="Kale V."/>
            <person name="Holt S."/>
            <person name="Cochrane G."/>
            <person name="Meng A."/>
            <person name="Brown T."/>
            <person name="Cohen L."/>
        </authorList>
    </citation>
    <scope>NUCLEOTIDE SEQUENCE</scope>
</reference>
<gene>
    <name evidence="2" type="ORF">NSCI0253_LOCUS30115</name>
</gene>
<name>A0A7S1AJ10_NOCSC</name>
<protein>
    <submittedName>
        <fullName evidence="2">Uncharacterized protein</fullName>
    </submittedName>
</protein>
<evidence type="ECO:0000256" key="1">
    <source>
        <dbReference type="SAM" id="MobiDB-lite"/>
    </source>
</evidence>
<evidence type="ECO:0000313" key="2">
    <source>
        <dbReference type="EMBL" id="CAD8855763.1"/>
    </source>
</evidence>
<feature type="region of interest" description="Disordered" evidence="1">
    <location>
        <begin position="167"/>
        <end position="197"/>
    </location>
</feature>
<proteinExistence type="predicted"/>
<dbReference type="AlphaFoldDB" id="A0A7S1AJ10"/>
<organism evidence="2">
    <name type="scientific">Noctiluca scintillans</name>
    <name type="common">Sea sparkle</name>
    <name type="synonym">Red tide dinoflagellate</name>
    <dbReference type="NCBI Taxonomy" id="2966"/>
    <lineage>
        <taxon>Eukaryota</taxon>
        <taxon>Sar</taxon>
        <taxon>Alveolata</taxon>
        <taxon>Dinophyceae</taxon>
        <taxon>Noctilucales</taxon>
        <taxon>Noctilucaceae</taxon>
        <taxon>Noctiluca</taxon>
    </lineage>
</organism>